<keyword evidence="1" id="KW-1133">Transmembrane helix</keyword>
<sequence>MRDRSTANHSNPFFNSNSPCPLLPLAGGLRQMKEVKKKEDPRLTTPRRLSLPSAHQQFLWPIRYARCAPTDEIIAFAVTMVVIAVILFLALQIGVKSISSLSRVAGPRCTLSPWENSPVKTHYISTGSFFRTEAALAASNPLRTT</sequence>
<keyword evidence="3" id="KW-1185">Reference proteome</keyword>
<evidence type="ECO:0000313" key="3">
    <source>
        <dbReference type="Proteomes" id="UP001152798"/>
    </source>
</evidence>
<proteinExistence type="predicted"/>
<keyword evidence="1" id="KW-0812">Transmembrane</keyword>
<dbReference type="AlphaFoldDB" id="A0A9P0HJY8"/>
<reference evidence="2" key="1">
    <citation type="submission" date="2022-01" db="EMBL/GenBank/DDBJ databases">
        <authorList>
            <person name="King R."/>
        </authorList>
    </citation>
    <scope>NUCLEOTIDE SEQUENCE</scope>
</reference>
<name>A0A9P0HJY8_NEZVI</name>
<organism evidence="2 3">
    <name type="scientific">Nezara viridula</name>
    <name type="common">Southern green stink bug</name>
    <name type="synonym">Cimex viridulus</name>
    <dbReference type="NCBI Taxonomy" id="85310"/>
    <lineage>
        <taxon>Eukaryota</taxon>
        <taxon>Metazoa</taxon>
        <taxon>Ecdysozoa</taxon>
        <taxon>Arthropoda</taxon>
        <taxon>Hexapoda</taxon>
        <taxon>Insecta</taxon>
        <taxon>Pterygota</taxon>
        <taxon>Neoptera</taxon>
        <taxon>Paraneoptera</taxon>
        <taxon>Hemiptera</taxon>
        <taxon>Heteroptera</taxon>
        <taxon>Panheteroptera</taxon>
        <taxon>Pentatomomorpha</taxon>
        <taxon>Pentatomoidea</taxon>
        <taxon>Pentatomidae</taxon>
        <taxon>Pentatominae</taxon>
        <taxon>Nezara</taxon>
    </lineage>
</organism>
<dbReference type="OrthoDB" id="10341114at2759"/>
<dbReference type="EMBL" id="OV725081">
    <property type="protein sequence ID" value="CAH1403052.1"/>
    <property type="molecule type" value="Genomic_DNA"/>
</dbReference>
<dbReference type="Proteomes" id="UP001152798">
    <property type="component" value="Chromosome 5"/>
</dbReference>
<accession>A0A9P0HJY8</accession>
<gene>
    <name evidence="2" type="ORF">NEZAVI_LOCUS11725</name>
</gene>
<protein>
    <submittedName>
        <fullName evidence="2">Uncharacterized protein</fullName>
    </submittedName>
</protein>
<evidence type="ECO:0000313" key="2">
    <source>
        <dbReference type="EMBL" id="CAH1403052.1"/>
    </source>
</evidence>
<keyword evidence="1" id="KW-0472">Membrane</keyword>
<evidence type="ECO:0000256" key="1">
    <source>
        <dbReference type="SAM" id="Phobius"/>
    </source>
</evidence>
<feature type="transmembrane region" description="Helical" evidence="1">
    <location>
        <begin position="73"/>
        <end position="93"/>
    </location>
</feature>